<feature type="domain" description="Beta-lactamase hydrolase-like protein phosphatase-like" evidence="1">
    <location>
        <begin position="12"/>
        <end position="116"/>
    </location>
</feature>
<accession>A0A4R2NX65</accession>
<organism evidence="2 3">
    <name type="scientific">Rhodovulum adriaticum</name>
    <name type="common">Rhodopseudomonas adriatica</name>
    <dbReference type="NCBI Taxonomy" id="35804"/>
    <lineage>
        <taxon>Bacteria</taxon>
        <taxon>Pseudomonadati</taxon>
        <taxon>Pseudomonadota</taxon>
        <taxon>Alphaproteobacteria</taxon>
        <taxon>Rhodobacterales</taxon>
        <taxon>Paracoccaceae</taxon>
        <taxon>Rhodovulum</taxon>
    </lineage>
</organism>
<dbReference type="InterPro" id="IPR029021">
    <property type="entry name" value="Prot-tyrosine_phosphatase-like"/>
</dbReference>
<name>A0A4R2NX65_RHOAD</name>
<evidence type="ECO:0000313" key="3">
    <source>
        <dbReference type="Proteomes" id="UP000295733"/>
    </source>
</evidence>
<dbReference type="GO" id="GO:0016787">
    <property type="term" value="F:hydrolase activity"/>
    <property type="evidence" value="ECO:0007669"/>
    <property type="project" value="InterPro"/>
</dbReference>
<comment type="caution">
    <text evidence="2">The sequence shown here is derived from an EMBL/GenBank/DDBJ whole genome shotgun (WGS) entry which is preliminary data.</text>
</comment>
<dbReference type="Pfam" id="PF04273">
    <property type="entry name" value="BLH_phosphatase"/>
    <property type="match status" value="1"/>
</dbReference>
<sequence>MTPDTALPPMAHLTEDFATGPQPAAEELAALAAAGFRTVICNRPDDEVPPGERAADMAAAARAAGLEFAQAIVPHGPIPHTALEAEKGALTLPGPHFAYCAAGVRAALIWAFAEAGRRPTGEIVAALSNAGLHMPGLRRQIEALAEQG</sequence>
<reference evidence="2 3" key="1">
    <citation type="submission" date="2019-03" db="EMBL/GenBank/DDBJ databases">
        <title>Genomic Encyclopedia of Type Strains, Phase IV (KMG-IV): sequencing the most valuable type-strain genomes for metagenomic binning, comparative biology and taxonomic classification.</title>
        <authorList>
            <person name="Goeker M."/>
        </authorList>
    </citation>
    <scope>NUCLEOTIDE SEQUENCE [LARGE SCALE GENOMIC DNA]</scope>
    <source>
        <strain evidence="2 3">DSM 2781</strain>
    </source>
</reference>
<dbReference type="InterPro" id="IPR005939">
    <property type="entry name" value="BLH_phosphatase-like"/>
</dbReference>
<proteinExistence type="predicted"/>
<dbReference type="AlphaFoldDB" id="A0A4R2NX65"/>
<dbReference type="OrthoDB" id="9805710at2"/>
<dbReference type="Gene3D" id="3.90.190.10">
    <property type="entry name" value="Protein tyrosine phosphatase superfamily"/>
    <property type="match status" value="1"/>
</dbReference>
<evidence type="ECO:0000259" key="1">
    <source>
        <dbReference type="Pfam" id="PF04273"/>
    </source>
</evidence>
<gene>
    <name evidence="2" type="ORF">EV656_102164</name>
</gene>
<dbReference type="EMBL" id="SLXL01000002">
    <property type="protein sequence ID" value="TCP26201.1"/>
    <property type="molecule type" value="Genomic_DNA"/>
</dbReference>
<dbReference type="RefSeq" id="WP_132599851.1">
    <property type="nucleotide sequence ID" value="NZ_NRRP01000014.1"/>
</dbReference>
<protein>
    <submittedName>
        <fullName evidence="2">Uncharacterized protein (TIGR01244 family)</fullName>
    </submittedName>
</protein>
<dbReference type="NCBIfam" id="TIGR01244">
    <property type="entry name" value="TIGR01244 family sulfur transferase"/>
    <property type="match status" value="1"/>
</dbReference>
<dbReference type="Proteomes" id="UP000295733">
    <property type="component" value="Unassembled WGS sequence"/>
</dbReference>
<keyword evidence="3" id="KW-1185">Reference proteome</keyword>
<evidence type="ECO:0000313" key="2">
    <source>
        <dbReference type="EMBL" id="TCP26201.1"/>
    </source>
</evidence>